<organism evidence="2 3">
    <name type="scientific">Dactylosporangium sucinum</name>
    <dbReference type="NCBI Taxonomy" id="1424081"/>
    <lineage>
        <taxon>Bacteria</taxon>
        <taxon>Bacillati</taxon>
        <taxon>Actinomycetota</taxon>
        <taxon>Actinomycetes</taxon>
        <taxon>Micromonosporales</taxon>
        <taxon>Micromonosporaceae</taxon>
        <taxon>Dactylosporangium</taxon>
    </lineage>
</organism>
<dbReference type="Proteomes" id="UP000642070">
    <property type="component" value="Unassembled WGS sequence"/>
</dbReference>
<evidence type="ECO:0000313" key="3">
    <source>
        <dbReference type="Proteomes" id="UP000642070"/>
    </source>
</evidence>
<evidence type="ECO:0000259" key="1">
    <source>
        <dbReference type="SMART" id="SM00458"/>
    </source>
</evidence>
<name>A0A917TKZ8_9ACTN</name>
<feature type="domain" description="Ricin B lectin" evidence="1">
    <location>
        <begin position="22"/>
        <end position="168"/>
    </location>
</feature>
<dbReference type="EMBL" id="BMPI01000012">
    <property type="protein sequence ID" value="GGM27026.1"/>
    <property type="molecule type" value="Genomic_DNA"/>
</dbReference>
<dbReference type="InterPro" id="IPR000772">
    <property type="entry name" value="Ricin_B_lectin"/>
</dbReference>
<sequence>MIFRHVPPNPSGNAFADATIFGGPCLLIDRRWGLALDATREPGERTRPVLWTPHAAPWQQWRIQRAGGGTVRIASEHGGLVLTTDDPAGDRSWVWLATDEGHDHQRWRLAPTDDRVACIIEAKRSAHALDARTDTKVPAVEPDGSVADPTPPILYSTHWRPWQQWLILRVPLGTDHTSG</sequence>
<gene>
    <name evidence="2" type="ORF">GCM10007977_030270</name>
</gene>
<dbReference type="AlphaFoldDB" id="A0A917TKZ8"/>
<evidence type="ECO:0000313" key="2">
    <source>
        <dbReference type="EMBL" id="GGM27026.1"/>
    </source>
</evidence>
<protein>
    <recommendedName>
        <fullName evidence="1">Ricin B lectin domain-containing protein</fullName>
    </recommendedName>
</protein>
<reference evidence="2" key="2">
    <citation type="submission" date="2020-09" db="EMBL/GenBank/DDBJ databases">
        <authorList>
            <person name="Sun Q."/>
            <person name="Ohkuma M."/>
        </authorList>
    </citation>
    <scope>NUCLEOTIDE SEQUENCE</scope>
    <source>
        <strain evidence="2">JCM 19831</strain>
    </source>
</reference>
<dbReference type="Pfam" id="PF14200">
    <property type="entry name" value="RicinB_lectin_2"/>
    <property type="match status" value="1"/>
</dbReference>
<dbReference type="CDD" id="cd00161">
    <property type="entry name" value="beta-trefoil_Ricin-like"/>
    <property type="match status" value="1"/>
</dbReference>
<dbReference type="Gene3D" id="2.80.10.50">
    <property type="match status" value="1"/>
</dbReference>
<dbReference type="SUPFAM" id="SSF50370">
    <property type="entry name" value="Ricin B-like lectins"/>
    <property type="match status" value="1"/>
</dbReference>
<accession>A0A917TKZ8</accession>
<dbReference type="InterPro" id="IPR035992">
    <property type="entry name" value="Ricin_B-like_lectins"/>
</dbReference>
<proteinExistence type="predicted"/>
<keyword evidence="3" id="KW-1185">Reference proteome</keyword>
<comment type="caution">
    <text evidence="2">The sequence shown here is derived from an EMBL/GenBank/DDBJ whole genome shotgun (WGS) entry which is preliminary data.</text>
</comment>
<dbReference type="PROSITE" id="PS50231">
    <property type="entry name" value="RICIN_B_LECTIN"/>
    <property type="match status" value="1"/>
</dbReference>
<reference evidence="2" key="1">
    <citation type="journal article" date="2014" name="Int. J. Syst. Evol. Microbiol.">
        <title>Complete genome sequence of Corynebacterium casei LMG S-19264T (=DSM 44701T), isolated from a smear-ripened cheese.</title>
        <authorList>
            <consortium name="US DOE Joint Genome Institute (JGI-PGF)"/>
            <person name="Walter F."/>
            <person name="Albersmeier A."/>
            <person name="Kalinowski J."/>
            <person name="Ruckert C."/>
        </authorList>
    </citation>
    <scope>NUCLEOTIDE SEQUENCE</scope>
    <source>
        <strain evidence="2">JCM 19831</strain>
    </source>
</reference>
<dbReference type="SMART" id="SM00458">
    <property type="entry name" value="RICIN"/>
    <property type="match status" value="1"/>
</dbReference>
<dbReference type="RefSeq" id="WP_190250437.1">
    <property type="nucleotide sequence ID" value="NZ_BMPI01000012.1"/>
</dbReference>